<feature type="transmembrane region" description="Helical" evidence="1">
    <location>
        <begin position="86"/>
        <end position="113"/>
    </location>
</feature>
<reference evidence="2 3" key="1">
    <citation type="journal article" date="2019" name="Int. J. Syst. Evol. Microbiol.">
        <title>Lactobacillus salitolerans sp. nov., a novel lactic acid bacterium isolated from spent mushroom substrates.</title>
        <authorList>
            <person name="Tohno M."/>
            <person name="Tanizawa Y."/>
            <person name="Kojima Y."/>
            <person name="Sakamoto M."/>
            <person name="Nakamura Y."/>
            <person name="Ohkuma M."/>
            <person name="Kobayashi H."/>
        </authorList>
    </citation>
    <scope>NUCLEOTIDE SEQUENCE [LARGE SCALE GENOMIC DNA]</scope>
    <source>
        <strain evidence="2 3">YK43</strain>
    </source>
</reference>
<proteinExistence type="predicted"/>
<evidence type="ECO:0000313" key="3">
    <source>
        <dbReference type="Proteomes" id="UP000286848"/>
    </source>
</evidence>
<sequence length="123" mass="13657">MLAKNWEKFLLIACAAWQFIDGALTIFLGFFNPTKINELEEFSHAVPLNSFNGLIGGLFMLAGLVNLLIAMYFLKQKPLSKAITPILVLEAILAYLCMDIISVATLVPAIIIMSLKKRVKRSV</sequence>
<comment type="caution">
    <text evidence="2">The sequence shown here is derived from an EMBL/GenBank/DDBJ whole genome shotgun (WGS) entry which is preliminary data.</text>
</comment>
<keyword evidence="3" id="KW-1185">Reference proteome</keyword>
<dbReference type="EMBL" id="BFFP01000003">
    <property type="protein sequence ID" value="GBG93863.1"/>
    <property type="molecule type" value="Genomic_DNA"/>
</dbReference>
<accession>A0A401IQS2</accession>
<dbReference type="AlphaFoldDB" id="A0A401IQS2"/>
<organism evidence="2 3">
    <name type="scientific">Ligilactobacillus salitolerans</name>
    <dbReference type="NCBI Taxonomy" id="1808352"/>
    <lineage>
        <taxon>Bacteria</taxon>
        <taxon>Bacillati</taxon>
        <taxon>Bacillota</taxon>
        <taxon>Bacilli</taxon>
        <taxon>Lactobacillales</taxon>
        <taxon>Lactobacillaceae</taxon>
        <taxon>Ligilactobacillus</taxon>
    </lineage>
</organism>
<keyword evidence="1" id="KW-0812">Transmembrane</keyword>
<feature type="transmembrane region" description="Helical" evidence="1">
    <location>
        <begin position="51"/>
        <end position="74"/>
    </location>
</feature>
<keyword evidence="1" id="KW-1133">Transmembrane helix</keyword>
<name>A0A401IQS2_9LACO</name>
<dbReference type="OrthoDB" id="2361109at2"/>
<evidence type="ECO:0000256" key="1">
    <source>
        <dbReference type="SAM" id="Phobius"/>
    </source>
</evidence>
<dbReference type="Proteomes" id="UP000286848">
    <property type="component" value="Unassembled WGS sequence"/>
</dbReference>
<gene>
    <name evidence="2" type="ORF">LFYK43_03220</name>
</gene>
<feature type="transmembrane region" description="Helical" evidence="1">
    <location>
        <begin position="9"/>
        <end position="31"/>
    </location>
</feature>
<keyword evidence="1" id="KW-0472">Membrane</keyword>
<dbReference type="RefSeq" id="WP_124974751.1">
    <property type="nucleotide sequence ID" value="NZ_BFFP01000003.1"/>
</dbReference>
<protein>
    <submittedName>
        <fullName evidence="2">Uncharacterized protein</fullName>
    </submittedName>
</protein>
<evidence type="ECO:0000313" key="2">
    <source>
        <dbReference type="EMBL" id="GBG93863.1"/>
    </source>
</evidence>